<dbReference type="NCBIfam" id="TIGR01128">
    <property type="entry name" value="holA"/>
    <property type="match status" value="1"/>
</dbReference>
<evidence type="ECO:0000259" key="10">
    <source>
        <dbReference type="Pfam" id="PF21694"/>
    </source>
</evidence>
<dbReference type="InterPro" id="IPR005790">
    <property type="entry name" value="DNA_polIII_delta"/>
</dbReference>
<evidence type="ECO:0000256" key="3">
    <source>
        <dbReference type="ARBA" id="ARBA00022679"/>
    </source>
</evidence>
<dbReference type="Gene3D" id="1.10.8.60">
    <property type="match status" value="1"/>
</dbReference>
<dbReference type="GO" id="GO:0006261">
    <property type="term" value="P:DNA-templated DNA replication"/>
    <property type="evidence" value="ECO:0007669"/>
    <property type="project" value="TreeGrafter"/>
</dbReference>
<dbReference type="GO" id="GO:0009360">
    <property type="term" value="C:DNA polymerase III complex"/>
    <property type="evidence" value="ECO:0007669"/>
    <property type="project" value="InterPro"/>
</dbReference>
<evidence type="ECO:0000256" key="2">
    <source>
        <dbReference type="ARBA" id="ARBA00017703"/>
    </source>
</evidence>
<accession>A0A9D1TZ61</accession>
<dbReference type="Gene3D" id="3.40.50.300">
    <property type="entry name" value="P-loop containing nucleotide triphosphate hydrolases"/>
    <property type="match status" value="1"/>
</dbReference>
<keyword evidence="4 11" id="KW-0548">Nucleotidyltransferase</keyword>
<evidence type="ECO:0000256" key="1">
    <source>
        <dbReference type="ARBA" id="ARBA00012417"/>
    </source>
</evidence>
<proteinExistence type="inferred from homology"/>
<keyword evidence="6" id="KW-0239">DNA-directed DNA polymerase</keyword>
<dbReference type="Gene3D" id="1.20.272.10">
    <property type="match status" value="1"/>
</dbReference>
<gene>
    <name evidence="11" type="primary">holA</name>
    <name evidence="11" type="ORF">H9891_03990</name>
</gene>
<evidence type="ECO:0000256" key="8">
    <source>
        <dbReference type="ARBA" id="ARBA00049244"/>
    </source>
</evidence>
<dbReference type="PANTHER" id="PTHR34388:SF1">
    <property type="entry name" value="DNA POLYMERASE III SUBUNIT DELTA"/>
    <property type="match status" value="1"/>
</dbReference>
<dbReference type="Proteomes" id="UP000823989">
    <property type="component" value="Unassembled WGS sequence"/>
</dbReference>
<evidence type="ECO:0000259" key="9">
    <source>
        <dbReference type="Pfam" id="PF06144"/>
    </source>
</evidence>
<dbReference type="InterPro" id="IPR048466">
    <property type="entry name" value="DNA_pol3_delta-like_C"/>
</dbReference>
<reference evidence="11" key="2">
    <citation type="submission" date="2021-04" db="EMBL/GenBank/DDBJ databases">
        <authorList>
            <person name="Gilroy R."/>
        </authorList>
    </citation>
    <scope>NUCLEOTIDE SEQUENCE</scope>
    <source>
        <strain evidence="11">ChiHjej13B12-752</strain>
    </source>
</reference>
<dbReference type="EC" id="2.7.7.7" evidence="1"/>
<name>A0A9D1TZ61_9STAP</name>
<dbReference type="AlphaFoldDB" id="A0A9D1TZ61"/>
<reference evidence="11" key="1">
    <citation type="journal article" date="2021" name="PeerJ">
        <title>Extensive microbial diversity within the chicken gut microbiome revealed by metagenomics and culture.</title>
        <authorList>
            <person name="Gilroy R."/>
            <person name="Ravi A."/>
            <person name="Getino M."/>
            <person name="Pursley I."/>
            <person name="Horton D.L."/>
            <person name="Alikhan N.F."/>
            <person name="Baker D."/>
            <person name="Gharbi K."/>
            <person name="Hall N."/>
            <person name="Watson M."/>
            <person name="Adriaenssens E.M."/>
            <person name="Foster-Nyarko E."/>
            <person name="Jarju S."/>
            <person name="Secka A."/>
            <person name="Antonio M."/>
            <person name="Oren A."/>
            <person name="Chaudhuri R.R."/>
            <person name="La Ragione R."/>
            <person name="Hildebrand F."/>
            <person name="Pallen M.J."/>
        </authorList>
    </citation>
    <scope>NUCLEOTIDE SEQUENCE</scope>
    <source>
        <strain evidence="11">ChiHjej13B12-752</strain>
    </source>
</reference>
<feature type="domain" description="DNA polymerase III delta subunit-like C-terminal" evidence="10">
    <location>
        <begin position="200"/>
        <end position="319"/>
    </location>
</feature>
<dbReference type="SUPFAM" id="SSF48019">
    <property type="entry name" value="post-AAA+ oligomerization domain-like"/>
    <property type="match status" value="1"/>
</dbReference>
<protein>
    <recommendedName>
        <fullName evidence="2">DNA polymerase III subunit delta</fullName>
        <ecNumber evidence="1">2.7.7.7</ecNumber>
    </recommendedName>
</protein>
<keyword evidence="3 11" id="KW-0808">Transferase</keyword>
<dbReference type="GO" id="GO:0003677">
    <property type="term" value="F:DNA binding"/>
    <property type="evidence" value="ECO:0007669"/>
    <property type="project" value="InterPro"/>
</dbReference>
<dbReference type="Pfam" id="PF21694">
    <property type="entry name" value="DNA_pol3_delta_C"/>
    <property type="match status" value="1"/>
</dbReference>
<dbReference type="GO" id="GO:0003887">
    <property type="term" value="F:DNA-directed DNA polymerase activity"/>
    <property type="evidence" value="ECO:0007669"/>
    <property type="project" value="UniProtKB-KW"/>
</dbReference>
<dbReference type="InterPro" id="IPR010372">
    <property type="entry name" value="DNA_pol3_delta_N"/>
</dbReference>
<dbReference type="PANTHER" id="PTHR34388">
    <property type="entry name" value="DNA POLYMERASE III SUBUNIT DELTA"/>
    <property type="match status" value="1"/>
</dbReference>
<organism evidence="11 12">
    <name type="scientific">Candidatus Salinicoccus stercoripullorum</name>
    <dbReference type="NCBI Taxonomy" id="2838756"/>
    <lineage>
        <taxon>Bacteria</taxon>
        <taxon>Bacillati</taxon>
        <taxon>Bacillota</taxon>
        <taxon>Bacilli</taxon>
        <taxon>Bacillales</taxon>
        <taxon>Staphylococcaceae</taxon>
        <taxon>Salinicoccus</taxon>
    </lineage>
</organism>
<evidence type="ECO:0000256" key="6">
    <source>
        <dbReference type="ARBA" id="ARBA00022932"/>
    </source>
</evidence>
<dbReference type="SUPFAM" id="SSF52540">
    <property type="entry name" value="P-loop containing nucleoside triphosphate hydrolases"/>
    <property type="match status" value="1"/>
</dbReference>
<comment type="catalytic activity">
    <reaction evidence="8">
        <text>DNA(n) + a 2'-deoxyribonucleoside 5'-triphosphate = DNA(n+1) + diphosphate</text>
        <dbReference type="Rhea" id="RHEA:22508"/>
        <dbReference type="Rhea" id="RHEA-COMP:17339"/>
        <dbReference type="Rhea" id="RHEA-COMP:17340"/>
        <dbReference type="ChEBI" id="CHEBI:33019"/>
        <dbReference type="ChEBI" id="CHEBI:61560"/>
        <dbReference type="ChEBI" id="CHEBI:173112"/>
        <dbReference type="EC" id="2.7.7.7"/>
    </reaction>
</comment>
<dbReference type="InterPro" id="IPR008921">
    <property type="entry name" value="DNA_pol3_clamp-load_cplx_C"/>
</dbReference>
<dbReference type="InterPro" id="IPR027417">
    <property type="entry name" value="P-loop_NTPase"/>
</dbReference>
<evidence type="ECO:0000313" key="12">
    <source>
        <dbReference type="Proteomes" id="UP000823989"/>
    </source>
</evidence>
<dbReference type="Pfam" id="PF06144">
    <property type="entry name" value="DNA_pol3_delta"/>
    <property type="match status" value="1"/>
</dbReference>
<sequence>MERLQLIYGSNTMRITEKAKEVAGSFLDEPDEFSLVTLNYKETTVEAIIEEAQTLPFLSDRKAVVVNDAFSFTGARVKSEVNHDIDRLVDYLANKNDDTLLIFKVFSEQLDNRKKITKIMKQKGKVTEVAEMNEQEIRQYLSGMLGDNDVSMDKRAMDAFISRTGISYETVTNEMHKLILYTEGTVTTGDVEAVVSVSLEQNIFKLTDLILSKKKAQAVGLLRELILQKEEPMQLLHLIIGQFRLLYQVKLLLSQGYQADNIARSLKVHPYRVKLASRDVGRYTQEILEGKMVMCRDIDYRFKSSYLDRETLFELFVLEI</sequence>
<comment type="similarity">
    <text evidence="7">Belongs to the DNA polymerase HolA subunit family.</text>
</comment>
<evidence type="ECO:0000256" key="7">
    <source>
        <dbReference type="ARBA" id="ARBA00034754"/>
    </source>
</evidence>
<evidence type="ECO:0000256" key="5">
    <source>
        <dbReference type="ARBA" id="ARBA00022705"/>
    </source>
</evidence>
<comment type="caution">
    <text evidence="11">The sequence shown here is derived from an EMBL/GenBank/DDBJ whole genome shotgun (WGS) entry which is preliminary data.</text>
</comment>
<evidence type="ECO:0000256" key="4">
    <source>
        <dbReference type="ARBA" id="ARBA00022695"/>
    </source>
</evidence>
<evidence type="ECO:0000313" key="11">
    <source>
        <dbReference type="EMBL" id="HIW12303.1"/>
    </source>
</evidence>
<feature type="domain" description="DNA polymerase III delta N-terminal" evidence="9">
    <location>
        <begin position="6"/>
        <end position="128"/>
    </location>
</feature>
<dbReference type="EMBL" id="DXHR01000011">
    <property type="protein sequence ID" value="HIW12303.1"/>
    <property type="molecule type" value="Genomic_DNA"/>
</dbReference>
<keyword evidence="5" id="KW-0235">DNA replication</keyword>